<keyword evidence="3" id="KW-1185">Reference proteome</keyword>
<dbReference type="Pfam" id="PF20700">
    <property type="entry name" value="Mutator"/>
    <property type="match status" value="1"/>
</dbReference>
<evidence type="ECO:0000313" key="3">
    <source>
        <dbReference type="Proteomes" id="UP000053825"/>
    </source>
</evidence>
<feature type="domain" description="Mutator-like transposase" evidence="1">
    <location>
        <begin position="1"/>
        <end position="96"/>
    </location>
</feature>
<organism evidence="2 3">
    <name type="scientific">Habropoda laboriosa</name>
    <dbReference type="NCBI Taxonomy" id="597456"/>
    <lineage>
        <taxon>Eukaryota</taxon>
        <taxon>Metazoa</taxon>
        <taxon>Ecdysozoa</taxon>
        <taxon>Arthropoda</taxon>
        <taxon>Hexapoda</taxon>
        <taxon>Insecta</taxon>
        <taxon>Pterygota</taxon>
        <taxon>Neoptera</taxon>
        <taxon>Endopterygota</taxon>
        <taxon>Hymenoptera</taxon>
        <taxon>Apocrita</taxon>
        <taxon>Aculeata</taxon>
        <taxon>Apoidea</taxon>
        <taxon>Anthophila</taxon>
        <taxon>Apidae</taxon>
        <taxon>Habropoda</taxon>
    </lineage>
</organism>
<accession>A0A0L7QT35</accession>
<dbReference type="InterPro" id="IPR049012">
    <property type="entry name" value="Mutator_transp_dom"/>
</dbReference>
<evidence type="ECO:0000313" key="2">
    <source>
        <dbReference type="EMBL" id="KOC61813.1"/>
    </source>
</evidence>
<dbReference type="Proteomes" id="UP000053825">
    <property type="component" value="Unassembled WGS sequence"/>
</dbReference>
<dbReference type="AlphaFoldDB" id="A0A0L7QT35"/>
<dbReference type="EMBL" id="KQ414754">
    <property type="protein sequence ID" value="KOC61813.1"/>
    <property type="molecule type" value="Genomic_DNA"/>
</dbReference>
<sequence>MDLPVPLARRTYDAFVKQMRNVAAAIAKLSMNAAIRQKIYNLENIESLVVSGDGTWRKRRFWSLHGVASFIGHHTGKVIDVIIKCSYCAACKLLEPRSGTDQYMD</sequence>
<gene>
    <name evidence="2" type="ORF">WH47_06151</name>
</gene>
<evidence type="ECO:0000259" key="1">
    <source>
        <dbReference type="Pfam" id="PF20700"/>
    </source>
</evidence>
<protein>
    <recommendedName>
        <fullName evidence="1">Mutator-like transposase domain-containing protein</fullName>
    </recommendedName>
</protein>
<proteinExistence type="predicted"/>
<name>A0A0L7QT35_9HYME</name>
<reference evidence="2 3" key="1">
    <citation type="submission" date="2015-07" db="EMBL/GenBank/DDBJ databases">
        <title>The genome of Habropoda laboriosa.</title>
        <authorList>
            <person name="Pan H."/>
            <person name="Kapheim K."/>
        </authorList>
    </citation>
    <scope>NUCLEOTIDE SEQUENCE [LARGE SCALE GENOMIC DNA]</scope>
    <source>
        <strain evidence="2">0110345459</strain>
    </source>
</reference>